<keyword evidence="2" id="KW-1185">Reference proteome</keyword>
<feature type="non-terminal residue" evidence="1">
    <location>
        <position position="167"/>
    </location>
</feature>
<evidence type="ECO:0000313" key="2">
    <source>
        <dbReference type="Proteomes" id="UP000187455"/>
    </source>
</evidence>
<dbReference type="AlphaFoldDB" id="A0A1R0H316"/>
<dbReference type="EMBL" id="LSSL01000855">
    <property type="protein sequence ID" value="OLY83540.1"/>
    <property type="molecule type" value="Genomic_DNA"/>
</dbReference>
<protein>
    <submittedName>
        <fullName evidence="1">Uncharacterized protein</fullName>
    </submittedName>
</protein>
<name>A0A1R0H316_9FUNG</name>
<organism evidence="1 2">
    <name type="scientific">Smittium mucronatum</name>
    <dbReference type="NCBI Taxonomy" id="133383"/>
    <lineage>
        <taxon>Eukaryota</taxon>
        <taxon>Fungi</taxon>
        <taxon>Fungi incertae sedis</taxon>
        <taxon>Zoopagomycota</taxon>
        <taxon>Kickxellomycotina</taxon>
        <taxon>Harpellomycetes</taxon>
        <taxon>Harpellales</taxon>
        <taxon>Legeriomycetaceae</taxon>
        <taxon>Smittium</taxon>
    </lineage>
</organism>
<reference evidence="1 2" key="1">
    <citation type="journal article" date="2016" name="Mol. Biol. Evol.">
        <title>Genome-Wide Survey of Gut Fungi (Harpellales) Reveals the First Horizontally Transferred Ubiquitin Gene from a Mosquito Host.</title>
        <authorList>
            <person name="Wang Y."/>
            <person name="White M.M."/>
            <person name="Kvist S."/>
            <person name="Moncalvo J.M."/>
        </authorList>
    </citation>
    <scope>NUCLEOTIDE SEQUENCE [LARGE SCALE GENOMIC DNA]</scope>
    <source>
        <strain evidence="1 2">ALG-7-W6</strain>
    </source>
</reference>
<proteinExistence type="predicted"/>
<dbReference type="Proteomes" id="UP000187455">
    <property type="component" value="Unassembled WGS sequence"/>
</dbReference>
<accession>A0A1R0H316</accession>
<sequence>MSLKYYFTDGSEPFIFVDSMSPAAARPSGSMVRQASQSPAPAGVVSHKHVRTPSNNIQTFQGALDCLKSAYIESKIDQFEKNQAELEKSILISRLRRQFFENQLAQELETEKKLELLARQQRAYHQKLVADAVRKARLDHLNQLTRQLQASQQPKPIAATATASTPA</sequence>
<evidence type="ECO:0000313" key="1">
    <source>
        <dbReference type="EMBL" id="OLY83540.1"/>
    </source>
</evidence>
<comment type="caution">
    <text evidence="1">The sequence shown here is derived from an EMBL/GenBank/DDBJ whole genome shotgun (WGS) entry which is preliminary data.</text>
</comment>
<gene>
    <name evidence="1" type="ORF">AYI68_g2316</name>
</gene>